<dbReference type="Proteomes" id="UP000184171">
    <property type="component" value="Unassembled WGS sequence"/>
</dbReference>
<dbReference type="AlphaFoldDB" id="A0A1M6L6P0"/>
<protein>
    <submittedName>
        <fullName evidence="1">Uncharacterized protein</fullName>
    </submittedName>
</protein>
<reference evidence="1 2" key="1">
    <citation type="submission" date="2016-11" db="EMBL/GenBank/DDBJ databases">
        <authorList>
            <person name="Jaros S."/>
            <person name="Januszkiewicz K."/>
            <person name="Wedrychowicz H."/>
        </authorList>
    </citation>
    <scope>NUCLEOTIDE SEQUENCE [LARGE SCALE GENOMIC DNA]</scope>
    <source>
        <strain evidence="1 2">DSM 5091</strain>
    </source>
</reference>
<evidence type="ECO:0000313" key="1">
    <source>
        <dbReference type="EMBL" id="SHJ66784.1"/>
    </source>
</evidence>
<name>A0A1M6L6P0_MALRU</name>
<keyword evidence="2" id="KW-1185">Reference proteome</keyword>
<gene>
    <name evidence="1" type="ORF">SAMN02745165_02889</name>
</gene>
<sequence>MFDRDKIATLINKRVNRVLQYAEASLPQSQFRAFRKLVLDEFGDNGMAKDLNKMGRNGQE</sequence>
<organism evidence="1 2">
    <name type="scientific">Malonomonas rubra DSM 5091</name>
    <dbReference type="NCBI Taxonomy" id="1122189"/>
    <lineage>
        <taxon>Bacteria</taxon>
        <taxon>Pseudomonadati</taxon>
        <taxon>Thermodesulfobacteriota</taxon>
        <taxon>Desulfuromonadia</taxon>
        <taxon>Desulfuromonadales</taxon>
        <taxon>Geopsychrobacteraceae</taxon>
        <taxon>Malonomonas</taxon>
    </lineage>
</organism>
<accession>A0A1M6L6P0</accession>
<evidence type="ECO:0000313" key="2">
    <source>
        <dbReference type="Proteomes" id="UP000184171"/>
    </source>
</evidence>
<dbReference type="STRING" id="1122189.SAMN02745165_02889"/>
<proteinExistence type="predicted"/>
<dbReference type="RefSeq" id="WP_072909450.1">
    <property type="nucleotide sequence ID" value="NZ_FQZT01000012.1"/>
</dbReference>
<dbReference type="OrthoDB" id="8569749at2"/>
<dbReference type="EMBL" id="FQZT01000012">
    <property type="protein sequence ID" value="SHJ66784.1"/>
    <property type="molecule type" value="Genomic_DNA"/>
</dbReference>